<organism evidence="13 14">
    <name type="scientific">Paraburkholderia largidicola</name>
    <dbReference type="NCBI Taxonomy" id="3014751"/>
    <lineage>
        <taxon>Bacteria</taxon>
        <taxon>Pseudomonadati</taxon>
        <taxon>Pseudomonadota</taxon>
        <taxon>Betaproteobacteria</taxon>
        <taxon>Burkholderiales</taxon>
        <taxon>Burkholderiaceae</taxon>
        <taxon>Paraburkholderia</taxon>
    </lineage>
</organism>
<keyword evidence="8" id="KW-0626">Porin</keyword>
<dbReference type="KEGG" id="plad:PPGU16_71540"/>
<feature type="signal peptide" evidence="11">
    <location>
        <begin position="1"/>
        <end position="19"/>
    </location>
</feature>
<keyword evidence="9" id="KW-0472">Membrane</keyword>
<dbReference type="GO" id="GO:0009279">
    <property type="term" value="C:cell outer membrane"/>
    <property type="evidence" value="ECO:0007669"/>
    <property type="project" value="UniProtKB-SubCell"/>
</dbReference>
<feature type="domain" description="Porin" evidence="12">
    <location>
        <begin position="9"/>
        <end position="319"/>
    </location>
</feature>
<dbReference type="GO" id="GO:0006811">
    <property type="term" value="P:monoatomic ion transport"/>
    <property type="evidence" value="ECO:0007669"/>
    <property type="project" value="UniProtKB-KW"/>
</dbReference>
<keyword evidence="5" id="KW-0812">Transmembrane</keyword>
<evidence type="ECO:0000256" key="5">
    <source>
        <dbReference type="ARBA" id="ARBA00022692"/>
    </source>
</evidence>
<evidence type="ECO:0000256" key="9">
    <source>
        <dbReference type="ARBA" id="ARBA00023136"/>
    </source>
</evidence>
<keyword evidence="13" id="KW-0614">Plasmid</keyword>
<dbReference type="InterPro" id="IPR023614">
    <property type="entry name" value="Porin_dom_sf"/>
</dbReference>
<evidence type="ECO:0000256" key="3">
    <source>
        <dbReference type="ARBA" id="ARBA00022448"/>
    </source>
</evidence>
<dbReference type="InterPro" id="IPR033900">
    <property type="entry name" value="Gram_neg_porin_domain"/>
</dbReference>
<evidence type="ECO:0000313" key="13">
    <source>
        <dbReference type="EMBL" id="BCF94087.1"/>
    </source>
</evidence>
<dbReference type="EMBL" id="AP023176">
    <property type="protein sequence ID" value="BCF94087.1"/>
    <property type="molecule type" value="Genomic_DNA"/>
</dbReference>
<dbReference type="Proteomes" id="UP000510888">
    <property type="component" value="Plasmid PPGU16_p1"/>
</dbReference>
<evidence type="ECO:0000256" key="8">
    <source>
        <dbReference type="ARBA" id="ARBA00023114"/>
    </source>
</evidence>
<keyword evidence="3" id="KW-0813">Transport</keyword>
<evidence type="ECO:0000256" key="11">
    <source>
        <dbReference type="SAM" id="SignalP"/>
    </source>
</evidence>
<reference evidence="13 14" key="1">
    <citation type="journal article" date="2020" name="Genes (Basel)">
        <title>Genomic Comparison of Insect Gut Symbionts from Divergent Burkholderia Subclades.</title>
        <authorList>
            <person name="Takeshita K."/>
            <person name="Kikuchi Y."/>
        </authorList>
    </citation>
    <scope>NUCLEOTIDE SEQUENCE [LARGE SCALE GENOMIC DNA]</scope>
    <source>
        <strain evidence="13 14">PGU16</strain>
        <plasmid evidence="13 14">PPGU16_p1</plasmid>
    </source>
</reference>
<geneLocation type="plasmid" evidence="13 14">
    <name>PPGU16_p1</name>
</geneLocation>
<evidence type="ECO:0000256" key="10">
    <source>
        <dbReference type="ARBA" id="ARBA00023237"/>
    </source>
</evidence>
<evidence type="ECO:0000256" key="1">
    <source>
        <dbReference type="ARBA" id="ARBA00004571"/>
    </source>
</evidence>
<keyword evidence="4" id="KW-1134">Transmembrane beta strand</keyword>
<keyword evidence="14" id="KW-1185">Reference proteome</keyword>
<dbReference type="Pfam" id="PF13609">
    <property type="entry name" value="Porin_4"/>
    <property type="match status" value="1"/>
</dbReference>
<keyword evidence="10" id="KW-0998">Cell outer membrane</keyword>
<evidence type="ECO:0000256" key="7">
    <source>
        <dbReference type="ARBA" id="ARBA00023065"/>
    </source>
</evidence>
<dbReference type="GO" id="GO:0015288">
    <property type="term" value="F:porin activity"/>
    <property type="evidence" value="ECO:0007669"/>
    <property type="project" value="UniProtKB-KW"/>
</dbReference>
<dbReference type="AlphaFoldDB" id="A0A7I8BZ53"/>
<evidence type="ECO:0000256" key="2">
    <source>
        <dbReference type="ARBA" id="ARBA00011233"/>
    </source>
</evidence>
<comment type="subunit">
    <text evidence="2">Homotrimer.</text>
</comment>
<accession>A0A7I8BZ53</accession>
<evidence type="ECO:0000256" key="4">
    <source>
        <dbReference type="ARBA" id="ARBA00022452"/>
    </source>
</evidence>
<evidence type="ECO:0000313" key="14">
    <source>
        <dbReference type="Proteomes" id="UP000510888"/>
    </source>
</evidence>
<sequence>MNKRMLVLSLVMVAGSGHAQSIVTLYGAAGGGVRWVNNLKGGSAVQFSSIESKNRFGLRGVEDLGDGISAIFLLENSFSTGTGALGKTDTLFDAAAYVGVTGKFGQLTLGRQLNVAEDLIVDLDPSRVIGSTAAITPDALTGTNFFVGDTRFNNMVKYKTRIGGAGLGASYSFGGVAGNTRAGSNYAVSLTYQTGPLYGGASYQRTYSADASQFAQTWQAGGYWQIGPARLYMSYFQLMVSGGEGANSSQRRDSVPQGGVMWQVTPALVLTAAYYDDIASNLGNVRGASGHKNTYYGIVDYFLSKRTNVYLEVDRNTFTGAYRTEPLNLALFSRSPSSTASTGVTIGMTTRF</sequence>
<gene>
    <name evidence="13" type="ORF">PPGU16_71540</name>
</gene>
<dbReference type="CDD" id="cd00342">
    <property type="entry name" value="gram_neg_porins"/>
    <property type="match status" value="1"/>
</dbReference>
<dbReference type="Gene3D" id="2.40.160.10">
    <property type="entry name" value="Porin"/>
    <property type="match status" value="1"/>
</dbReference>
<dbReference type="RefSeq" id="WP_180725624.1">
    <property type="nucleotide sequence ID" value="NZ_AP023176.1"/>
</dbReference>
<name>A0A7I8BZ53_9BURK</name>
<dbReference type="InterPro" id="IPR050298">
    <property type="entry name" value="Gram-neg_bact_OMP"/>
</dbReference>
<evidence type="ECO:0000259" key="12">
    <source>
        <dbReference type="Pfam" id="PF13609"/>
    </source>
</evidence>
<keyword evidence="6 11" id="KW-0732">Signal</keyword>
<proteinExistence type="predicted"/>
<feature type="chain" id="PRO_5029784959" description="Porin domain-containing protein" evidence="11">
    <location>
        <begin position="20"/>
        <end position="352"/>
    </location>
</feature>
<evidence type="ECO:0000256" key="6">
    <source>
        <dbReference type="ARBA" id="ARBA00022729"/>
    </source>
</evidence>
<protein>
    <recommendedName>
        <fullName evidence="12">Porin domain-containing protein</fullName>
    </recommendedName>
</protein>
<dbReference type="PANTHER" id="PTHR34501">
    <property type="entry name" value="PROTEIN YDDL-RELATED"/>
    <property type="match status" value="1"/>
</dbReference>
<dbReference type="SUPFAM" id="SSF56935">
    <property type="entry name" value="Porins"/>
    <property type="match status" value="1"/>
</dbReference>
<dbReference type="PANTHER" id="PTHR34501:SF9">
    <property type="entry name" value="MAJOR OUTER MEMBRANE PROTEIN P.IA"/>
    <property type="match status" value="1"/>
</dbReference>
<dbReference type="GO" id="GO:0046930">
    <property type="term" value="C:pore complex"/>
    <property type="evidence" value="ECO:0007669"/>
    <property type="project" value="UniProtKB-KW"/>
</dbReference>
<keyword evidence="7" id="KW-0406">Ion transport</keyword>
<comment type="subcellular location">
    <subcellularLocation>
        <location evidence="1">Cell outer membrane</location>
        <topology evidence="1">Multi-pass membrane protein</topology>
    </subcellularLocation>
</comment>